<dbReference type="Gene3D" id="1.10.150.130">
    <property type="match status" value="1"/>
</dbReference>
<gene>
    <name evidence="2" type="ORF">NDU88_003975</name>
</gene>
<dbReference type="EMBL" id="JANPWB010000002">
    <property type="protein sequence ID" value="KAJ1208592.1"/>
    <property type="molecule type" value="Genomic_DNA"/>
</dbReference>
<proteinExistence type="predicted"/>
<sequence>MMEAMHSFMASAKALAGLGTGEQGASSKQACAGQVWGQGANSPPKRQGSSVNDCLEEGTCSVCYASFDEAIDLVRAAGKGALMAKADIEFAFRLLPVHPSIFHLLGDGGDDTVQGGVVAFGTVEQRIGALGEPSLAPATRAKYNTCFDRFTSVTQSWGAGEAHPPATGVHRFVLWAKDNGKSHTWVSRHLASIAHFSKLRGDGDPTAGFPLKAALKGWARQEGKTPNQRAPIDLDMLRALVGALTAICNTQYVVRCHIFPSLLRSVQDLRVSREVEERHVR</sequence>
<evidence type="ECO:0000313" key="3">
    <source>
        <dbReference type="Proteomes" id="UP001066276"/>
    </source>
</evidence>
<dbReference type="SUPFAM" id="SSF47823">
    <property type="entry name" value="lambda integrase-like, N-terminal domain"/>
    <property type="match status" value="1"/>
</dbReference>
<dbReference type="InterPro" id="IPR010998">
    <property type="entry name" value="Integrase_recombinase_N"/>
</dbReference>
<dbReference type="AlphaFoldDB" id="A0AAV7W7P3"/>
<keyword evidence="3" id="KW-1185">Reference proteome</keyword>
<protein>
    <submittedName>
        <fullName evidence="2">Uncharacterized protein</fullName>
    </submittedName>
</protein>
<dbReference type="GO" id="GO:0003677">
    <property type="term" value="F:DNA binding"/>
    <property type="evidence" value="ECO:0007669"/>
    <property type="project" value="UniProtKB-KW"/>
</dbReference>
<organism evidence="2 3">
    <name type="scientific">Pleurodeles waltl</name>
    <name type="common">Iberian ribbed newt</name>
    <dbReference type="NCBI Taxonomy" id="8319"/>
    <lineage>
        <taxon>Eukaryota</taxon>
        <taxon>Metazoa</taxon>
        <taxon>Chordata</taxon>
        <taxon>Craniata</taxon>
        <taxon>Vertebrata</taxon>
        <taxon>Euteleostomi</taxon>
        <taxon>Amphibia</taxon>
        <taxon>Batrachia</taxon>
        <taxon>Caudata</taxon>
        <taxon>Salamandroidea</taxon>
        <taxon>Salamandridae</taxon>
        <taxon>Pleurodelinae</taxon>
        <taxon>Pleurodeles</taxon>
    </lineage>
</organism>
<keyword evidence="1" id="KW-0238">DNA-binding</keyword>
<reference evidence="2" key="1">
    <citation type="journal article" date="2022" name="bioRxiv">
        <title>Sequencing and chromosome-scale assembly of the giantPleurodeles waltlgenome.</title>
        <authorList>
            <person name="Brown T."/>
            <person name="Elewa A."/>
            <person name="Iarovenko S."/>
            <person name="Subramanian E."/>
            <person name="Araus A.J."/>
            <person name="Petzold A."/>
            <person name="Susuki M."/>
            <person name="Suzuki K.-i.T."/>
            <person name="Hayashi T."/>
            <person name="Toyoda A."/>
            <person name="Oliveira C."/>
            <person name="Osipova E."/>
            <person name="Leigh N.D."/>
            <person name="Simon A."/>
            <person name="Yun M.H."/>
        </authorList>
    </citation>
    <scope>NUCLEOTIDE SEQUENCE</scope>
    <source>
        <strain evidence="2">20211129_DDA</strain>
        <tissue evidence="2">Liver</tissue>
    </source>
</reference>
<comment type="caution">
    <text evidence="2">The sequence shown here is derived from an EMBL/GenBank/DDBJ whole genome shotgun (WGS) entry which is preliminary data.</text>
</comment>
<evidence type="ECO:0000313" key="2">
    <source>
        <dbReference type="EMBL" id="KAJ1208592.1"/>
    </source>
</evidence>
<accession>A0AAV7W7P3</accession>
<dbReference type="Proteomes" id="UP001066276">
    <property type="component" value="Chromosome 1_2"/>
</dbReference>
<evidence type="ECO:0000256" key="1">
    <source>
        <dbReference type="ARBA" id="ARBA00023125"/>
    </source>
</evidence>
<name>A0AAV7W7P3_PLEWA</name>